<dbReference type="CDD" id="cd06127">
    <property type="entry name" value="DEDDh"/>
    <property type="match status" value="1"/>
</dbReference>
<dbReference type="PROSITE" id="PS50172">
    <property type="entry name" value="BRCT"/>
    <property type="match status" value="1"/>
</dbReference>
<dbReference type="Pfam" id="PF00929">
    <property type="entry name" value="RNase_T"/>
    <property type="match status" value="1"/>
</dbReference>
<keyword evidence="7" id="KW-0239">DNA-directed DNA polymerase</keyword>
<gene>
    <name evidence="10" type="ORF">XA3_02310</name>
</gene>
<evidence type="ECO:0000256" key="8">
    <source>
        <dbReference type="ARBA" id="ARBA00070925"/>
    </source>
</evidence>
<dbReference type="NCBIfam" id="TIGR00573">
    <property type="entry name" value="dnaq"/>
    <property type="match status" value="1"/>
</dbReference>
<dbReference type="InterPro" id="IPR013520">
    <property type="entry name" value="Ribonucl_H"/>
</dbReference>
<reference evidence="10 11" key="1">
    <citation type="journal article" date="2023" name="Microbiol. Spectr.">
        <title>Symbiosis of Carpenter Bees with Uncharacterized Lactic Acid Bacteria Showing NAD Auxotrophy.</title>
        <authorList>
            <person name="Kawasaki S."/>
            <person name="Ozawa K."/>
            <person name="Mori T."/>
            <person name="Yamamoto A."/>
            <person name="Ito M."/>
            <person name="Ohkuma M."/>
            <person name="Sakamoto M."/>
            <person name="Matsutani M."/>
        </authorList>
    </citation>
    <scope>NUCLEOTIDE SEQUENCE [LARGE SCALE GENOMIC DNA]</scope>
    <source>
        <strain evidence="10 11">XA3</strain>
    </source>
</reference>
<evidence type="ECO:0000256" key="6">
    <source>
        <dbReference type="ARBA" id="ARBA00022839"/>
    </source>
</evidence>
<dbReference type="Pfam" id="PF00533">
    <property type="entry name" value="BRCT"/>
    <property type="match status" value="1"/>
</dbReference>
<evidence type="ECO:0000256" key="3">
    <source>
        <dbReference type="ARBA" id="ARBA00022705"/>
    </source>
</evidence>
<proteinExistence type="predicted"/>
<dbReference type="SMART" id="SM00292">
    <property type="entry name" value="BRCT"/>
    <property type="match status" value="1"/>
</dbReference>
<dbReference type="RefSeq" id="WP_317635731.1">
    <property type="nucleotide sequence ID" value="NZ_AP026802.1"/>
</dbReference>
<dbReference type="InterPro" id="IPR036420">
    <property type="entry name" value="BRCT_dom_sf"/>
</dbReference>
<dbReference type="KEGG" id="xap:XA3_02310"/>
<dbReference type="PANTHER" id="PTHR30231:SF4">
    <property type="entry name" value="PROTEIN NEN2"/>
    <property type="match status" value="1"/>
</dbReference>
<dbReference type="AlphaFoldDB" id="A0AAU9D8J5"/>
<evidence type="ECO:0000256" key="4">
    <source>
        <dbReference type="ARBA" id="ARBA00022722"/>
    </source>
</evidence>
<organism evidence="10 11">
    <name type="scientific">Xylocopilactobacillus apicola</name>
    <dbReference type="NCBI Taxonomy" id="2932184"/>
    <lineage>
        <taxon>Bacteria</taxon>
        <taxon>Bacillati</taxon>
        <taxon>Bacillota</taxon>
        <taxon>Bacilli</taxon>
        <taxon>Lactobacillales</taxon>
        <taxon>Lactobacillaceae</taxon>
        <taxon>Xylocopilactobacillus</taxon>
    </lineage>
</organism>
<keyword evidence="6" id="KW-0269">Exonuclease</keyword>
<protein>
    <recommendedName>
        <fullName evidence="8">DNA polymerase III polC-type</fullName>
    </recommendedName>
</protein>
<dbReference type="GO" id="GO:0003887">
    <property type="term" value="F:DNA-directed DNA polymerase activity"/>
    <property type="evidence" value="ECO:0007669"/>
    <property type="project" value="UniProtKB-KW"/>
</dbReference>
<dbReference type="SUPFAM" id="SSF52113">
    <property type="entry name" value="BRCT domain"/>
    <property type="match status" value="1"/>
</dbReference>
<accession>A0AAU9D8J5</accession>
<evidence type="ECO:0000259" key="9">
    <source>
        <dbReference type="PROSITE" id="PS50172"/>
    </source>
</evidence>
<keyword evidence="3" id="KW-0235">DNA replication</keyword>
<dbReference type="InterPro" id="IPR036397">
    <property type="entry name" value="RNaseH_sf"/>
</dbReference>
<keyword evidence="11" id="KW-1185">Reference proteome</keyword>
<evidence type="ECO:0000313" key="10">
    <source>
        <dbReference type="EMBL" id="BDR57790.1"/>
    </source>
</evidence>
<dbReference type="PANTHER" id="PTHR30231">
    <property type="entry name" value="DNA POLYMERASE III SUBUNIT EPSILON"/>
    <property type="match status" value="1"/>
</dbReference>
<keyword evidence="2" id="KW-0548">Nucleotidyltransferase</keyword>
<dbReference type="InterPro" id="IPR012337">
    <property type="entry name" value="RNaseH-like_sf"/>
</dbReference>
<evidence type="ECO:0000256" key="7">
    <source>
        <dbReference type="ARBA" id="ARBA00022932"/>
    </source>
</evidence>
<evidence type="ECO:0000256" key="1">
    <source>
        <dbReference type="ARBA" id="ARBA00022679"/>
    </source>
</evidence>
<dbReference type="GO" id="GO:0003677">
    <property type="term" value="F:DNA binding"/>
    <property type="evidence" value="ECO:0007669"/>
    <property type="project" value="InterPro"/>
</dbReference>
<feature type="domain" description="BRCT" evidence="9">
    <location>
        <begin position="215"/>
        <end position="308"/>
    </location>
</feature>
<dbReference type="SMART" id="SM00479">
    <property type="entry name" value="EXOIII"/>
    <property type="match status" value="1"/>
</dbReference>
<sequence length="322" mass="36950">MHNQQVRQKGRSCLEFAENYTLIDLETTGMVPNRDRIIEVGGLKVKNNEVISEFSSLVKYPGDNSVSDEVIQIHGITQAMLEESGEPYEKVFREFKDFIGRDLIVGFNVNFDLNFLYDGFLALFNEKLTNDFVDVLRIARRFYPNERHNRLADCIVRLDPDHFQTHRSLDDCYDTKRIFDYYRSHDDGSLLVNKLAKGRVHLDLSTLSPNEDEIDEENPFYGRNICFTGKLDNFTRKEAAQAIVNIGGRAQNKVTSTTDYLILGDTAYALHGQGNVTSKLKKAREYLTKGQDLTIITETVFIDMLNDRLNELNNTLSKHNSD</sequence>
<keyword evidence="5" id="KW-0378">Hydrolase</keyword>
<dbReference type="InterPro" id="IPR001357">
    <property type="entry name" value="BRCT_dom"/>
</dbReference>
<dbReference type="CDD" id="cd17748">
    <property type="entry name" value="BRCT_DNA_ligase_like"/>
    <property type="match status" value="1"/>
</dbReference>
<keyword evidence="1" id="KW-0808">Transferase</keyword>
<name>A0AAU9D8J5_9LACO</name>
<dbReference type="GO" id="GO:0008408">
    <property type="term" value="F:3'-5' exonuclease activity"/>
    <property type="evidence" value="ECO:0007669"/>
    <property type="project" value="TreeGrafter"/>
</dbReference>
<evidence type="ECO:0000256" key="2">
    <source>
        <dbReference type="ARBA" id="ARBA00022695"/>
    </source>
</evidence>
<dbReference type="FunFam" id="3.30.420.10:FF:000045">
    <property type="entry name" value="3'-5' exonuclease DinG"/>
    <property type="match status" value="1"/>
</dbReference>
<keyword evidence="4" id="KW-0540">Nuclease</keyword>
<dbReference type="InterPro" id="IPR006054">
    <property type="entry name" value="DnaQ"/>
</dbReference>
<dbReference type="GO" id="GO:0006260">
    <property type="term" value="P:DNA replication"/>
    <property type="evidence" value="ECO:0007669"/>
    <property type="project" value="UniProtKB-KW"/>
</dbReference>
<evidence type="ECO:0000313" key="11">
    <source>
        <dbReference type="Proteomes" id="UP001321861"/>
    </source>
</evidence>
<evidence type="ECO:0000256" key="5">
    <source>
        <dbReference type="ARBA" id="ARBA00022801"/>
    </source>
</evidence>
<dbReference type="SUPFAM" id="SSF53098">
    <property type="entry name" value="Ribonuclease H-like"/>
    <property type="match status" value="1"/>
</dbReference>
<dbReference type="Gene3D" id="3.40.50.10190">
    <property type="entry name" value="BRCT domain"/>
    <property type="match status" value="1"/>
</dbReference>
<dbReference type="Gene3D" id="3.30.420.10">
    <property type="entry name" value="Ribonuclease H-like superfamily/Ribonuclease H"/>
    <property type="match status" value="1"/>
</dbReference>
<dbReference type="EMBL" id="AP026802">
    <property type="protein sequence ID" value="BDR57790.1"/>
    <property type="molecule type" value="Genomic_DNA"/>
</dbReference>
<dbReference type="Proteomes" id="UP001321861">
    <property type="component" value="Chromosome"/>
</dbReference>
<dbReference type="GO" id="GO:0005829">
    <property type="term" value="C:cytosol"/>
    <property type="evidence" value="ECO:0007669"/>
    <property type="project" value="TreeGrafter"/>
</dbReference>